<evidence type="ECO:0000313" key="1">
    <source>
        <dbReference type="EMBL" id="MFK9005941.1"/>
    </source>
</evidence>
<evidence type="ECO:0000313" key="2">
    <source>
        <dbReference type="Proteomes" id="UP001623008"/>
    </source>
</evidence>
<gene>
    <name evidence="1" type="ORF">ACJEBJ_17575</name>
</gene>
<dbReference type="RefSeq" id="WP_406598394.1">
    <property type="nucleotide sequence ID" value="NZ_JBJHQF010000028.1"/>
</dbReference>
<protein>
    <submittedName>
        <fullName evidence="1">Uncharacterized protein</fullName>
    </submittedName>
</protein>
<keyword evidence="2" id="KW-1185">Reference proteome</keyword>
<dbReference type="EMBL" id="JBJHQF010000028">
    <property type="protein sequence ID" value="MFK9005941.1"/>
    <property type="molecule type" value="Genomic_DNA"/>
</dbReference>
<dbReference type="Proteomes" id="UP001623008">
    <property type="component" value="Unassembled WGS sequence"/>
</dbReference>
<comment type="caution">
    <text evidence="1">The sequence shown here is derived from an EMBL/GenBank/DDBJ whole genome shotgun (WGS) entry which is preliminary data.</text>
</comment>
<sequence>MSDSYTEISAPEESVAALQSKAEYENAINLSQHLPAAKIISEMVLDAFHTSKESDQIRELRVAIRQAHDAFDDDKAYDLMGQLKQLKDAEAADNAALENLSSQFSISRILSSFKDDPEFQELVYGLALKVLNQSHQAISNPSAGKSKASRPKKEAEVFVISKDGISVTLPLRTPRSKLNVDREAFEFLGFAFVGEGSEAELENETFVDNSGTEQPVTRKSIVTALQQQSAFDGYAISAQS</sequence>
<name>A0ABW8R224_9PSED</name>
<reference evidence="1 2" key="1">
    <citation type="submission" date="2024-11" db="EMBL/GenBank/DDBJ databases">
        <authorList>
            <person name="Lucas J.A."/>
        </authorList>
    </citation>
    <scope>NUCLEOTIDE SEQUENCE [LARGE SCALE GENOMIC DNA]</scope>
    <source>
        <strain evidence="1 2">Z 7.15</strain>
    </source>
</reference>
<proteinExistence type="predicted"/>
<accession>A0ABW8R224</accession>
<organism evidence="1 2">
    <name type="scientific">Pseudomonas pergaminensis</name>
    <dbReference type="NCBI Taxonomy" id="2853159"/>
    <lineage>
        <taxon>Bacteria</taxon>
        <taxon>Pseudomonadati</taxon>
        <taxon>Pseudomonadota</taxon>
        <taxon>Gammaproteobacteria</taxon>
        <taxon>Pseudomonadales</taxon>
        <taxon>Pseudomonadaceae</taxon>
        <taxon>Pseudomonas</taxon>
    </lineage>
</organism>